<feature type="coiled-coil region" evidence="16">
    <location>
        <begin position="156"/>
        <end position="183"/>
    </location>
</feature>
<evidence type="ECO:0000256" key="4">
    <source>
        <dbReference type="ARBA" id="ARBA00022603"/>
    </source>
</evidence>
<evidence type="ECO:0000256" key="3">
    <source>
        <dbReference type="ARBA" id="ARBA00022490"/>
    </source>
</evidence>
<evidence type="ECO:0000256" key="16">
    <source>
        <dbReference type="SAM" id="Coils"/>
    </source>
</evidence>
<keyword evidence="5" id="KW-0808">Transferase</keyword>
<evidence type="ECO:0000313" key="20">
    <source>
        <dbReference type="Proteomes" id="UP000826195"/>
    </source>
</evidence>
<evidence type="ECO:0000256" key="14">
    <source>
        <dbReference type="ARBA" id="ARBA00093680"/>
    </source>
</evidence>
<dbReference type="Gene3D" id="1.10.220.160">
    <property type="match status" value="1"/>
</dbReference>
<dbReference type="Pfam" id="PF01753">
    <property type="entry name" value="zf-MYND"/>
    <property type="match status" value="1"/>
</dbReference>
<keyword evidence="6" id="KW-0949">S-adenosyl-L-methionine</keyword>
<evidence type="ECO:0000259" key="17">
    <source>
        <dbReference type="PROSITE" id="PS50280"/>
    </source>
</evidence>
<dbReference type="SUPFAM" id="SSF82199">
    <property type="entry name" value="SET domain"/>
    <property type="match status" value="1"/>
</dbReference>
<dbReference type="PANTHER" id="PTHR46165:SF2">
    <property type="entry name" value="SET AND MYND DOMAIN-CONTAINING PROTEIN 4"/>
    <property type="match status" value="1"/>
</dbReference>
<keyword evidence="20" id="KW-1185">Reference proteome</keyword>
<feature type="domain" description="MYND-type" evidence="18">
    <location>
        <begin position="283"/>
        <end position="322"/>
    </location>
</feature>
<evidence type="ECO:0000256" key="2">
    <source>
        <dbReference type="ARBA" id="ARBA00004496"/>
    </source>
</evidence>
<comment type="function">
    <text evidence="12">Protein-lysine N-methyltransferase. Monomethylates PRMT5, modulating its transcriptional activity. May also act as a histone methyltransferase. Plays a critical role in cardiac development. Acts as a key epigenetic regulator of gene expression during cardiac development via its dual activities as a methyltransferase and negative regulator of HDAC1.</text>
</comment>
<dbReference type="AlphaFoldDB" id="A0AAV7I278"/>
<dbReference type="InterPro" id="IPR019734">
    <property type="entry name" value="TPR_rpt"/>
</dbReference>
<dbReference type="InterPro" id="IPR001214">
    <property type="entry name" value="SET_dom"/>
</dbReference>
<keyword evidence="4" id="KW-0489">Methyltransferase</keyword>
<dbReference type="PROSITE" id="PS50865">
    <property type="entry name" value="ZF_MYND_2"/>
    <property type="match status" value="1"/>
</dbReference>
<gene>
    <name evidence="19" type="ORF">KQX54_009656</name>
</gene>
<evidence type="ECO:0000256" key="13">
    <source>
        <dbReference type="ARBA" id="ARBA00093635"/>
    </source>
</evidence>
<keyword evidence="9" id="KW-0862">Zinc</keyword>
<dbReference type="GO" id="GO:0008270">
    <property type="term" value="F:zinc ion binding"/>
    <property type="evidence" value="ECO:0007669"/>
    <property type="project" value="UniProtKB-KW"/>
</dbReference>
<comment type="subcellular location">
    <subcellularLocation>
        <location evidence="2">Cytoplasm</location>
    </subcellularLocation>
    <subcellularLocation>
        <location evidence="1">Nucleus</location>
    </subcellularLocation>
</comment>
<dbReference type="Proteomes" id="UP000826195">
    <property type="component" value="Unassembled WGS sequence"/>
</dbReference>
<proteinExistence type="predicted"/>
<dbReference type="PROSITE" id="PS01360">
    <property type="entry name" value="ZF_MYND_1"/>
    <property type="match status" value="1"/>
</dbReference>
<comment type="catalytic activity">
    <reaction evidence="11">
        <text>L-lysyl-[protein] + S-adenosyl-L-methionine = N(6)-methyl-L-lysyl-[protein] + S-adenosyl-L-homocysteine + H(+)</text>
        <dbReference type="Rhea" id="RHEA:51736"/>
        <dbReference type="Rhea" id="RHEA-COMP:9752"/>
        <dbReference type="Rhea" id="RHEA-COMP:13053"/>
        <dbReference type="ChEBI" id="CHEBI:15378"/>
        <dbReference type="ChEBI" id="CHEBI:29969"/>
        <dbReference type="ChEBI" id="CHEBI:57856"/>
        <dbReference type="ChEBI" id="CHEBI:59789"/>
        <dbReference type="ChEBI" id="CHEBI:61929"/>
    </reaction>
</comment>
<evidence type="ECO:0000259" key="18">
    <source>
        <dbReference type="PROSITE" id="PS50865"/>
    </source>
</evidence>
<keyword evidence="3" id="KW-0963">Cytoplasm</keyword>
<dbReference type="GO" id="GO:0008757">
    <property type="term" value="F:S-adenosylmethionine-dependent methyltransferase activity"/>
    <property type="evidence" value="ECO:0007669"/>
    <property type="project" value="UniProtKB-ARBA"/>
</dbReference>
<evidence type="ECO:0000256" key="11">
    <source>
        <dbReference type="ARBA" id="ARBA00048985"/>
    </source>
</evidence>
<evidence type="ECO:0000256" key="5">
    <source>
        <dbReference type="ARBA" id="ARBA00022679"/>
    </source>
</evidence>
<evidence type="ECO:0000256" key="6">
    <source>
        <dbReference type="ARBA" id="ARBA00022691"/>
    </source>
</evidence>
<evidence type="ECO:0000256" key="9">
    <source>
        <dbReference type="ARBA" id="ARBA00022833"/>
    </source>
</evidence>
<dbReference type="GO" id="GO:0005634">
    <property type="term" value="C:nucleus"/>
    <property type="evidence" value="ECO:0007669"/>
    <property type="project" value="UniProtKB-SubCell"/>
</dbReference>
<evidence type="ECO:0000313" key="19">
    <source>
        <dbReference type="EMBL" id="KAH0539913.1"/>
    </source>
</evidence>
<dbReference type="PANTHER" id="PTHR46165">
    <property type="entry name" value="SET AND MYND DOMAIN-CONTAINING PROTEIN 4"/>
    <property type="match status" value="1"/>
</dbReference>
<dbReference type="InterPro" id="IPR044421">
    <property type="entry name" value="SMYD4_SET"/>
</dbReference>
<dbReference type="GO" id="GO:0008276">
    <property type="term" value="F:protein methyltransferase activity"/>
    <property type="evidence" value="ECO:0007669"/>
    <property type="project" value="UniProtKB-ARBA"/>
</dbReference>
<comment type="caution">
    <text evidence="19">The sequence shown here is derived from an EMBL/GenBank/DDBJ whole genome shotgun (WGS) entry which is preliminary data.</text>
</comment>
<evidence type="ECO:0000256" key="7">
    <source>
        <dbReference type="ARBA" id="ARBA00022723"/>
    </source>
</evidence>
<dbReference type="SMART" id="SM00028">
    <property type="entry name" value="TPR"/>
    <property type="match status" value="4"/>
</dbReference>
<evidence type="ECO:0000256" key="8">
    <source>
        <dbReference type="ARBA" id="ARBA00022771"/>
    </source>
</evidence>
<dbReference type="Gene3D" id="6.10.140.2220">
    <property type="match status" value="1"/>
</dbReference>
<dbReference type="InterPro" id="IPR052097">
    <property type="entry name" value="SET-MYND_domain_protein"/>
</dbReference>
<dbReference type="GO" id="GO:0005737">
    <property type="term" value="C:cytoplasm"/>
    <property type="evidence" value="ECO:0007669"/>
    <property type="project" value="UniProtKB-SubCell"/>
</dbReference>
<evidence type="ECO:0000256" key="15">
    <source>
        <dbReference type="PROSITE-ProRule" id="PRU00134"/>
    </source>
</evidence>
<keyword evidence="8 15" id="KW-0863">Zinc-finger</keyword>
<dbReference type="Gene3D" id="2.170.270.10">
    <property type="entry name" value="SET domain"/>
    <property type="match status" value="1"/>
</dbReference>
<dbReference type="Pfam" id="PF00856">
    <property type="entry name" value="SET"/>
    <property type="match status" value="1"/>
</dbReference>
<protein>
    <recommendedName>
        <fullName evidence="13">Protein-lysine N-methyltransferase SMYD4</fullName>
    </recommendedName>
    <alternativeName>
        <fullName evidence="14">SET and MYND domain-containing protein 4</fullName>
    </alternativeName>
</protein>
<dbReference type="InterPro" id="IPR011990">
    <property type="entry name" value="TPR-like_helical_dom_sf"/>
</dbReference>
<dbReference type="GO" id="GO:0008170">
    <property type="term" value="F:N-methyltransferase activity"/>
    <property type="evidence" value="ECO:0007669"/>
    <property type="project" value="UniProtKB-ARBA"/>
</dbReference>
<organism evidence="19 20">
    <name type="scientific">Cotesia glomerata</name>
    <name type="common">Lepidopteran parasitic wasp</name>
    <name type="synonym">Apanteles glomeratus</name>
    <dbReference type="NCBI Taxonomy" id="32391"/>
    <lineage>
        <taxon>Eukaryota</taxon>
        <taxon>Metazoa</taxon>
        <taxon>Ecdysozoa</taxon>
        <taxon>Arthropoda</taxon>
        <taxon>Hexapoda</taxon>
        <taxon>Insecta</taxon>
        <taxon>Pterygota</taxon>
        <taxon>Neoptera</taxon>
        <taxon>Endopterygota</taxon>
        <taxon>Hymenoptera</taxon>
        <taxon>Apocrita</taxon>
        <taxon>Ichneumonoidea</taxon>
        <taxon>Braconidae</taxon>
        <taxon>Microgastrinae</taxon>
        <taxon>Cotesia</taxon>
    </lineage>
</organism>
<dbReference type="GO" id="GO:0032259">
    <property type="term" value="P:methylation"/>
    <property type="evidence" value="ECO:0007669"/>
    <property type="project" value="UniProtKB-KW"/>
</dbReference>
<keyword evidence="10" id="KW-0539">Nucleus</keyword>
<accession>A0AAV7I278</accession>
<dbReference type="CDD" id="cd10536">
    <property type="entry name" value="SET_SMYD4"/>
    <property type="match status" value="1"/>
</dbReference>
<dbReference type="SUPFAM" id="SSF144232">
    <property type="entry name" value="HIT/MYND zinc finger-like"/>
    <property type="match status" value="1"/>
</dbReference>
<evidence type="ECO:0000256" key="10">
    <source>
        <dbReference type="ARBA" id="ARBA00023242"/>
    </source>
</evidence>
<dbReference type="GO" id="GO:0042826">
    <property type="term" value="F:histone deacetylase binding"/>
    <property type="evidence" value="ECO:0007669"/>
    <property type="project" value="TreeGrafter"/>
</dbReference>
<dbReference type="SUPFAM" id="SSF48452">
    <property type="entry name" value="TPR-like"/>
    <property type="match status" value="1"/>
</dbReference>
<name>A0AAV7I278_COTGL</name>
<evidence type="ECO:0000256" key="1">
    <source>
        <dbReference type="ARBA" id="ARBA00004123"/>
    </source>
</evidence>
<sequence>MQWQSLLDNINRKVATPSLVGKINDNRNEFKLISLIMSNSTINELIISWLEKQNKMKITKCSDQAKRLKDKGNLYFKEKNYLSSIDSYTDSAKYADFYNGDFSIALANRSAAFFFMSRYDQCLEDIAVAIQSNYPKKLKYKLHLRATQCYIKLHKFHQATKELSEAEKLIKNAEDISKSSRENLMNQIESLSSLIIEGSEKNFQSSNLRENKLHSNKYLFNPNELLPLNINFPSASSKLSREYSPTRGRHVIANESIQKGDVLFVEKPFAFVPLDNATSDILCTHCCGLITDSAIPCRSCSSILYCSRECWMKSWSYHKFECSGYQSEIWKQIGIAHLALKSLLISVETDDVTRFNDVEELVTNIDKLNSEDLIMYSVAAMMLTLYLKKYTDFFTNIDIKKCLIDKFKSGNLSFPFDNSSEESQKLFIGSIILRHMLQLIANGHAITRLNLTTAVGADVFEEQQQRIAVGIYPSASMMNHSCDPTILTTFSNDYLIVKAIKDVVSGEEVFNCYGPYFRRMPFEERQKALKDQYRFDCKCKPCTDPDLKQFLDHFTAVKCPECNGPLEKSITYLSRCLDCNITRKIDIEIQTELKTANDLSTSAQEYLQMGKNKEAIDYLKRCLNIRQKWLYKYHDDIAITFDNLAKVNIIMGNLLNSMPYLEQNLAIVDKKFGNESIEAANEINKITDVNIQYLQQNNQHSKTSIYKDTLKNTQDLIDRGRKIMSIIAGPWNEIYQELTNKKNQLLMLECYI</sequence>
<dbReference type="InterPro" id="IPR002893">
    <property type="entry name" value="Znf_MYND"/>
</dbReference>
<dbReference type="Gene3D" id="1.25.40.10">
    <property type="entry name" value="Tetratricopeptide repeat domain"/>
    <property type="match status" value="2"/>
</dbReference>
<keyword evidence="16" id="KW-0175">Coiled coil</keyword>
<dbReference type="InterPro" id="IPR046341">
    <property type="entry name" value="SET_dom_sf"/>
</dbReference>
<evidence type="ECO:0000256" key="12">
    <source>
        <dbReference type="ARBA" id="ARBA00093423"/>
    </source>
</evidence>
<dbReference type="PROSITE" id="PS50280">
    <property type="entry name" value="SET"/>
    <property type="match status" value="1"/>
</dbReference>
<reference evidence="19 20" key="1">
    <citation type="journal article" date="2021" name="J. Hered.">
        <title>A chromosome-level genome assembly of the parasitoid wasp, Cotesia glomerata (Hymenoptera: Braconidae).</title>
        <authorList>
            <person name="Pinto B.J."/>
            <person name="Weis J.J."/>
            <person name="Gamble T."/>
            <person name="Ode P.J."/>
            <person name="Paul R."/>
            <person name="Zaspel J.M."/>
        </authorList>
    </citation>
    <scope>NUCLEOTIDE SEQUENCE [LARGE SCALE GENOMIC DNA]</scope>
    <source>
        <strain evidence="19">CgM1</strain>
    </source>
</reference>
<keyword evidence="7" id="KW-0479">Metal-binding</keyword>
<dbReference type="EMBL" id="JAHXZJ010002609">
    <property type="protein sequence ID" value="KAH0539913.1"/>
    <property type="molecule type" value="Genomic_DNA"/>
</dbReference>
<feature type="domain" description="SET" evidence="17">
    <location>
        <begin position="237"/>
        <end position="514"/>
    </location>
</feature>